<feature type="region of interest" description="Disordered" evidence="1">
    <location>
        <begin position="316"/>
        <end position="336"/>
    </location>
</feature>
<dbReference type="PANTHER" id="PTHR33371:SF4">
    <property type="entry name" value="INTERMEMBRANE PHOSPHOLIPID TRANSPORT SYSTEM BINDING PROTEIN MLAD"/>
    <property type="match status" value="1"/>
</dbReference>
<dbReference type="PANTHER" id="PTHR33371">
    <property type="entry name" value="INTERMEMBRANE PHOSPHOLIPID TRANSPORT SYSTEM BINDING PROTEIN MLAD-RELATED"/>
    <property type="match status" value="1"/>
</dbReference>
<keyword evidence="2" id="KW-1133">Transmembrane helix</keyword>
<dbReference type="RefSeq" id="WP_137404287.1">
    <property type="nucleotide sequence ID" value="NZ_BMIU01000019.1"/>
</dbReference>
<evidence type="ECO:0000256" key="1">
    <source>
        <dbReference type="SAM" id="MobiDB-lite"/>
    </source>
</evidence>
<dbReference type="EMBL" id="BMIU01000019">
    <property type="protein sequence ID" value="GGF43023.1"/>
    <property type="molecule type" value="Genomic_DNA"/>
</dbReference>
<organism evidence="4 5">
    <name type="scientific">Echinicola rosea</name>
    <dbReference type="NCBI Taxonomy" id="1807691"/>
    <lineage>
        <taxon>Bacteria</taxon>
        <taxon>Pseudomonadati</taxon>
        <taxon>Bacteroidota</taxon>
        <taxon>Cytophagia</taxon>
        <taxon>Cytophagales</taxon>
        <taxon>Cyclobacteriaceae</taxon>
        <taxon>Echinicola</taxon>
    </lineage>
</organism>
<comment type="caution">
    <text evidence="4">The sequence shown here is derived from an EMBL/GenBank/DDBJ whole genome shotgun (WGS) entry which is preliminary data.</text>
</comment>
<feature type="transmembrane region" description="Helical" evidence="2">
    <location>
        <begin position="9"/>
        <end position="31"/>
    </location>
</feature>
<dbReference type="InterPro" id="IPR003399">
    <property type="entry name" value="Mce/MlaD"/>
</dbReference>
<keyword evidence="5" id="KW-1185">Reference proteome</keyword>
<reference evidence="5" key="1">
    <citation type="journal article" date="2019" name="Int. J. Syst. Evol. Microbiol.">
        <title>The Global Catalogue of Microorganisms (GCM) 10K type strain sequencing project: providing services to taxonomists for standard genome sequencing and annotation.</title>
        <authorList>
            <consortium name="The Broad Institute Genomics Platform"/>
            <consortium name="The Broad Institute Genome Sequencing Center for Infectious Disease"/>
            <person name="Wu L."/>
            <person name="Ma J."/>
        </authorList>
    </citation>
    <scope>NUCLEOTIDE SEQUENCE [LARGE SCALE GENOMIC DNA]</scope>
    <source>
        <strain evidence="5">CGMCC 1.15407</strain>
    </source>
</reference>
<dbReference type="InterPro" id="IPR052336">
    <property type="entry name" value="MlaD_Phospholipid_Transporter"/>
</dbReference>
<sequence length="336" mass="36598">MRNDNKKSVIVGIFVLVGIIIAVVGILTLGAQQKVFVKSVKLKAVFDDVQGLQTGNNVWFSGVKIGTVTSIKFYGDSQVEIEMNVDADSKDYIRKDSKATISSDGLIGNKIIVLYGGTTQAPAITDGDRLQAVMPLDTDNMMETLQENNQNLVSITNDLKVLTGKIANGEGIVGAVLTDSLLATNFKNTLVSLERTAASSSQIARDLGDFTASLDREGTILYELSNDTTVYSSLKKTASELENTSMTATEAATNFKDASEKLNSKDNAVGMLLNDEEFADYIKTTLKNTETTTELLNENLEALKYAWIMRKAHKRKEKAEAKAEKEAEREAKKSGE</sequence>
<protein>
    <recommendedName>
        <fullName evidence="3">Mce/MlaD domain-containing protein</fullName>
    </recommendedName>
</protein>
<evidence type="ECO:0000259" key="3">
    <source>
        <dbReference type="Pfam" id="PF02470"/>
    </source>
</evidence>
<keyword evidence="2" id="KW-0812">Transmembrane</keyword>
<proteinExistence type="predicted"/>
<name>A0ABQ1V8L1_9BACT</name>
<evidence type="ECO:0000313" key="5">
    <source>
        <dbReference type="Proteomes" id="UP000647339"/>
    </source>
</evidence>
<evidence type="ECO:0000313" key="4">
    <source>
        <dbReference type="EMBL" id="GGF43023.1"/>
    </source>
</evidence>
<accession>A0ABQ1V8L1</accession>
<dbReference type="Proteomes" id="UP000647339">
    <property type="component" value="Unassembled WGS sequence"/>
</dbReference>
<evidence type="ECO:0000256" key="2">
    <source>
        <dbReference type="SAM" id="Phobius"/>
    </source>
</evidence>
<feature type="compositionally biased region" description="Basic and acidic residues" evidence="1">
    <location>
        <begin position="317"/>
        <end position="336"/>
    </location>
</feature>
<keyword evidence="2" id="KW-0472">Membrane</keyword>
<gene>
    <name evidence="4" type="ORF">GCM10011339_34410</name>
</gene>
<feature type="domain" description="Mce/MlaD" evidence="3">
    <location>
        <begin position="40"/>
        <end position="114"/>
    </location>
</feature>
<dbReference type="Pfam" id="PF02470">
    <property type="entry name" value="MlaD"/>
    <property type="match status" value="1"/>
</dbReference>